<sequence>MPEQTPREFALTYLQQVRDQLAEAARHGVTLTPATLDAAANKLDQAHRILNETTPDHR</sequence>
<dbReference type="Proteomes" id="UP000707731">
    <property type="component" value="Unassembled WGS sequence"/>
</dbReference>
<dbReference type="RefSeq" id="WP_195004951.1">
    <property type="nucleotide sequence ID" value="NZ_JADLQN010000010.1"/>
</dbReference>
<accession>A0ABS0DKM7</accession>
<gene>
    <name evidence="1" type="ORF">IU449_26815</name>
</gene>
<dbReference type="Pfam" id="PF19901">
    <property type="entry name" value="DUF6374"/>
    <property type="match status" value="1"/>
</dbReference>
<organism evidence="1 2">
    <name type="scientific">Nocardia higoensis</name>
    <dbReference type="NCBI Taxonomy" id="228599"/>
    <lineage>
        <taxon>Bacteria</taxon>
        <taxon>Bacillati</taxon>
        <taxon>Actinomycetota</taxon>
        <taxon>Actinomycetes</taxon>
        <taxon>Mycobacteriales</taxon>
        <taxon>Nocardiaceae</taxon>
        <taxon>Nocardia</taxon>
    </lineage>
</organism>
<proteinExistence type="predicted"/>
<reference evidence="1 2" key="1">
    <citation type="submission" date="2020-10" db="EMBL/GenBank/DDBJ databases">
        <title>Identification of Nocardia species via Next-generation sequencing and recognition of intraspecies genetic diversity.</title>
        <authorList>
            <person name="Li P."/>
            <person name="Li P."/>
            <person name="Lu B."/>
        </authorList>
    </citation>
    <scope>NUCLEOTIDE SEQUENCE [LARGE SCALE GENOMIC DNA]</scope>
    <source>
        <strain evidence="1 2">BJ06-0143</strain>
    </source>
</reference>
<keyword evidence="2" id="KW-1185">Reference proteome</keyword>
<name>A0ABS0DKM7_9NOCA</name>
<evidence type="ECO:0000313" key="1">
    <source>
        <dbReference type="EMBL" id="MBF6358112.1"/>
    </source>
</evidence>
<comment type="caution">
    <text evidence="1">The sequence shown here is derived from an EMBL/GenBank/DDBJ whole genome shotgun (WGS) entry which is preliminary data.</text>
</comment>
<dbReference type="InterPro" id="IPR045954">
    <property type="entry name" value="DUF6374"/>
</dbReference>
<protein>
    <submittedName>
        <fullName evidence="1">Uncharacterized protein</fullName>
    </submittedName>
</protein>
<dbReference type="EMBL" id="JADLQN010000010">
    <property type="protein sequence ID" value="MBF6358112.1"/>
    <property type="molecule type" value="Genomic_DNA"/>
</dbReference>
<evidence type="ECO:0000313" key="2">
    <source>
        <dbReference type="Proteomes" id="UP000707731"/>
    </source>
</evidence>